<comment type="caution">
    <text evidence="3">The sequence shown here is derived from an EMBL/GenBank/DDBJ whole genome shotgun (WGS) entry which is preliminary data.</text>
</comment>
<dbReference type="GO" id="GO:0005634">
    <property type="term" value="C:nucleus"/>
    <property type="evidence" value="ECO:0007669"/>
    <property type="project" value="TreeGrafter"/>
</dbReference>
<dbReference type="GO" id="GO:0070888">
    <property type="term" value="F:E-box binding"/>
    <property type="evidence" value="ECO:0007669"/>
    <property type="project" value="TreeGrafter"/>
</dbReference>
<feature type="region of interest" description="Disordered" evidence="1">
    <location>
        <begin position="19"/>
        <end position="44"/>
    </location>
</feature>
<feature type="domain" description="BHLH" evidence="2">
    <location>
        <begin position="35"/>
        <end position="89"/>
    </location>
</feature>
<dbReference type="InterPro" id="IPR050359">
    <property type="entry name" value="bHLH_transcription_factors"/>
</dbReference>
<sequence>MHVGRLEESEQAENYEQIKSRTGVNRMVSASRTKPRRPRATMRERQRMAQVNQAFDNLRRVVPRGHMTEYQRLSKIATLRLAIQYIRAMNRILGRTTNLCPESTGLREHKHLEQSFNGCMDGTAQQKWTGNLLDLNFMRDSHVDSTCDCVEGEPTKEFDIREKNRRENWFDFESAEQKTLVLFGYTSDLGWDTASESHFISSEKSEL</sequence>
<evidence type="ECO:0000256" key="1">
    <source>
        <dbReference type="SAM" id="MobiDB-lite"/>
    </source>
</evidence>
<dbReference type="AlphaFoldDB" id="A0A8E0RRQ3"/>
<dbReference type="PANTHER" id="PTHR19290">
    <property type="entry name" value="BASIC HELIX-LOOP-HELIX PROTEIN NEUROGENIN-RELATED"/>
    <property type="match status" value="1"/>
</dbReference>
<dbReference type="Proteomes" id="UP000728185">
    <property type="component" value="Unassembled WGS sequence"/>
</dbReference>
<dbReference type="Gene3D" id="4.10.280.10">
    <property type="entry name" value="Helix-loop-helix DNA-binding domain"/>
    <property type="match status" value="1"/>
</dbReference>
<name>A0A8E0RRQ3_9TREM</name>
<evidence type="ECO:0000259" key="2">
    <source>
        <dbReference type="PROSITE" id="PS50888"/>
    </source>
</evidence>
<dbReference type="GO" id="GO:0046983">
    <property type="term" value="F:protein dimerization activity"/>
    <property type="evidence" value="ECO:0007669"/>
    <property type="project" value="InterPro"/>
</dbReference>
<organism evidence="3 4">
    <name type="scientific">Fasciolopsis buskii</name>
    <dbReference type="NCBI Taxonomy" id="27845"/>
    <lineage>
        <taxon>Eukaryota</taxon>
        <taxon>Metazoa</taxon>
        <taxon>Spiralia</taxon>
        <taxon>Lophotrochozoa</taxon>
        <taxon>Platyhelminthes</taxon>
        <taxon>Trematoda</taxon>
        <taxon>Digenea</taxon>
        <taxon>Plagiorchiida</taxon>
        <taxon>Echinostomata</taxon>
        <taxon>Echinostomatoidea</taxon>
        <taxon>Fasciolidae</taxon>
        <taxon>Fasciolopsis</taxon>
    </lineage>
</organism>
<dbReference type="CDD" id="cd11390">
    <property type="entry name" value="bHLH_TS"/>
    <property type="match status" value="1"/>
</dbReference>
<dbReference type="EMBL" id="LUCM01009069">
    <property type="protein sequence ID" value="KAA0187517.1"/>
    <property type="molecule type" value="Genomic_DNA"/>
</dbReference>
<dbReference type="OrthoDB" id="10039134at2759"/>
<reference evidence="3" key="1">
    <citation type="submission" date="2019-05" db="EMBL/GenBank/DDBJ databases">
        <title>Annotation for the trematode Fasciolopsis buski.</title>
        <authorList>
            <person name="Choi Y.-J."/>
        </authorList>
    </citation>
    <scope>NUCLEOTIDE SEQUENCE</scope>
    <source>
        <strain evidence="3">HT</strain>
        <tissue evidence="3">Whole worm</tissue>
    </source>
</reference>
<dbReference type="PROSITE" id="PS50888">
    <property type="entry name" value="BHLH"/>
    <property type="match status" value="1"/>
</dbReference>
<dbReference type="PANTHER" id="PTHR19290:SF102">
    <property type="entry name" value="TRANSCRIPTION FACTOR ATOH8"/>
    <property type="match status" value="1"/>
</dbReference>
<dbReference type="GO" id="GO:0009653">
    <property type="term" value="P:anatomical structure morphogenesis"/>
    <property type="evidence" value="ECO:0007669"/>
    <property type="project" value="TreeGrafter"/>
</dbReference>
<proteinExistence type="predicted"/>
<gene>
    <name evidence="3" type="ORF">FBUS_07343</name>
</gene>
<evidence type="ECO:0000313" key="4">
    <source>
        <dbReference type="Proteomes" id="UP000728185"/>
    </source>
</evidence>
<dbReference type="InterPro" id="IPR036638">
    <property type="entry name" value="HLH_DNA-bd_sf"/>
</dbReference>
<dbReference type="GO" id="GO:0045944">
    <property type="term" value="P:positive regulation of transcription by RNA polymerase II"/>
    <property type="evidence" value="ECO:0007669"/>
    <property type="project" value="TreeGrafter"/>
</dbReference>
<keyword evidence="4" id="KW-1185">Reference proteome</keyword>
<dbReference type="GO" id="GO:0003700">
    <property type="term" value="F:DNA-binding transcription factor activity"/>
    <property type="evidence" value="ECO:0007669"/>
    <property type="project" value="TreeGrafter"/>
</dbReference>
<feature type="compositionally biased region" description="Polar residues" evidence="1">
    <location>
        <begin position="20"/>
        <end position="32"/>
    </location>
</feature>
<dbReference type="SUPFAM" id="SSF47459">
    <property type="entry name" value="HLH, helix-loop-helix DNA-binding domain"/>
    <property type="match status" value="1"/>
</dbReference>
<evidence type="ECO:0000313" key="3">
    <source>
        <dbReference type="EMBL" id="KAA0187517.1"/>
    </source>
</evidence>
<dbReference type="InterPro" id="IPR011598">
    <property type="entry name" value="bHLH_dom"/>
</dbReference>
<accession>A0A8E0RRQ3</accession>
<protein>
    <recommendedName>
        <fullName evidence="2">BHLH domain-containing protein</fullName>
    </recommendedName>
</protein>
<dbReference type="SMART" id="SM00353">
    <property type="entry name" value="HLH"/>
    <property type="match status" value="1"/>
</dbReference>
<dbReference type="Pfam" id="PF00010">
    <property type="entry name" value="HLH"/>
    <property type="match status" value="1"/>
</dbReference>